<evidence type="ECO:0000256" key="3">
    <source>
        <dbReference type="ARBA" id="ARBA00022989"/>
    </source>
</evidence>
<keyword evidence="8" id="KW-1185">Reference proteome</keyword>
<dbReference type="Proteomes" id="UP000680038">
    <property type="component" value="Unassembled WGS sequence"/>
</dbReference>
<dbReference type="EMBL" id="CAJRAF010000001">
    <property type="protein sequence ID" value="CAG4989771.1"/>
    <property type="molecule type" value="Genomic_DNA"/>
</dbReference>
<evidence type="ECO:0000313" key="8">
    <source>
        <dbReference type="Proteomes" id="UP000680038"/>
    </source>
</evidence>
<protein>
    <recommendedName>
        <fullName evidence="6">Translocation and assembly module TamB C-terminal domain-containing protein</fullName>
    </recommendedName>
</protein>
<sequence length="1641" mass="179485">MKKVLKVLAIIILTILILVGVLIWGIQTPAGQNFLTAQANTYLRKKLKTKVNIDQIRFDIPDWVVLEGVFVADTKGDTLLAGKKLRVDLDMYSLIQGNIGINKVELSGIRANIYRTLPDTVFNFQFIVDAFASGEPAVEDTTSAPLEMRLDNVYLKDVRLSYRDAVTGTDAESIIDTAAVHFEKFNPTLSQYHPTKLFLVNSSAKVRLYEALKKDTPSNPADPADSLDLKAGDLDIRKFRWTFVDENSGLQNGVSVDKLSGHVNQLYMGSQRVDVRNVLLENMSAYASFEKRPTPEVKEQTDSAATEEPGWNVKVGEILLVNNRLQYDDFNSPKQPKGLDYAHLDISSLNIKLKDFLFSSENIAGQLLSGSLRDKSGFGIQELRTDFAYGARETYLKKLLLKTGKTTLQDELILKYKDIDQLAEDIANVQVKLRLTNSQVGFADLLLLVPDLAKTPPFDKTPNGFLKGSGIVTGSVNNLLISKANFSMLNTTALKMDGRISGLPDAGKLAMDLNISELTSGKDDILMLLPDSTLPSSVEIPEKISISGKIRGVMSNLNLNTTINTSFGVGTFSGNLKNISDSLKAEYDGNLSFTEFDLGKLLKQPPQEMGKLTLSTTVSGRGYASKTMQANLDGTIQRADIKGYIYNNLTLKGSVDKGLANVQATMADENIKVAIDGEADLSKQYPSVKGEVKIDELNLTALHLYPDSLQVKGDVKIDFQSTQPDAPLGSIAIHDLVLTHHGRPVAVDSIQAVVSDSSGTKRAAINSPFLKAELTGNFVYPELADAILTEVGKHFKSPGLAYKEVTKPVNFDFAATLTNHPALRIFVPQLQELNPVNFKARLDNQQDSTIVARLSLPVAVYDSIRTERVAVSFVTVAEKAAFNSTMGLLNTGGFRMQNVSLQGDMIDNDIRFDLTVRDSVNTDRHAVKGDLAIDRSKYKLSLREGLLLDYKKWETNPEGLIEYSTDSLLVKNIEIRNEYQKLRINSTTGVPNGPLEITMDSIAVGPMVALATRDSTLASGTLGGKITLINYMTTPLYTGEFHINNLAAMQIPVGNLALKSTNETENKILVETTLKGNGNDISINGYYSPKEKNPLDFTMDLKQLSAKTVEAFSFGQLKRATGNLTGKATITGSTDIPKINGAINFDDVAFNVTQLGARYSLANQKIQFDGQQINFNNFVVSDTLNQKLTVDGNVNIARIPDVTYDLKIAAKNFTVLNSTQKENNQFYGKAVIDANMTVKGAGTKSVIDGNVKVDAGSDVTVVLTNDATEAGDATKGVIEFVDMSDSTQVTRADSIDLNTGPVGNFAQQISMELAVDDKSQFRVVIDELNGDNIKLKGNAELTAGIAPNGQLFLLGAYDLTEGSYDITLEILKRQFQIQKGSNLIWTGDPMKAELNITASYPVMVDPGSISNTLKSGRKVPIDVQIVITGNLSNPNIAFKITPSSTVTSDLAKEITTQPFWTNMEMSPSEVNKQAFALLITNRFITDQSASSFNINNSAEAIARQSVSQLLSDQLNNLASDLVKGVNLDLNLNSTTDQSAGARTDLSVGLSKAFLNDRLKISIGKNFELENQSGAAGSSEVFDNIALDYAVSRDGRYLFRAYRKNQYQSILEGFIVETGVSFIITADYNVFREFFQKQQNEK</sequence>
<gene>
    <name evidence="7" type="ORF">DYBT9275_00375</name>
</gene>
<comment type="subcellular location">
    <subcellularLocation>
        <location evidence="1">Membrane</location>
        <topology evidence="1">Single-pass membrane protein</topology>
    </subcellularLocation>
</comment>
<evidence type="ECO:0000313" key="7">
    <source>
        <dbReference type="EMBL" id="CAG4989771.1"/>
    </source>
</evidence>
<keyword evidence="4 5" id="KW-0472">Membrane</keyword>
<dbReference type="PANTHER" id="PTHR36985">
    <property type="entry name" value="TRANSLOCATION AND ASSEMBLY MODULE SUBUNIT TAMB"/>
    <property type="match status" value="1"/>
</dbReference>
<dbReference type="GO" id="GO:0009306">
    <property type="term" value="P:protein secretion"/>
    <property type="evidence" value="ECO:0007669"/>
    <property type="project" value="InterPro"/>
</dbReference>
<name>A0A916J8G0_9BACT</name>
<accession>A0A916J8G0</accession>
<evidence type="ECO:0000256" key="1">
    <source>
        <dbReference type="ARBA" id="ARBA00004167"/>
    </source>
</evidence>
<dbReference type="Pfam" id="PF04357">
    <property type="entry name" value="TamB"/>
    <property type="match status" value="1"/>
</dbReference>
<keyword evidence="3 5" id="KW-1133">Transmembrane helix</keyword>
<evidence type="ECO:0000256" key="2">
    <source>
        <dbReference type="ARBA" id="ARBA00022692"/>
    </source>
</evidence>
<evidence type="ECO:0000256" key="4">
    <source>
        <dbReference type="ARBA" id="ARBA00023136"/>
    </source>
</evidence>
<feature type="domain" description="Translocation and assembly module TamB C-terminal" evidence="6">
    <location>
        <begin position="1181"/>
        <end position="1605"/>
    </location>
</feature>
<comment type="caution">
    <text evidence="7">The sequence shown here is derived from an EMBL/GenBank/DDBJ whole genome shotgun (WGS) entry which is preliminary data.</text>
</comment>
<feature type="transmembrane region" description="Helical" evidence="5">
    <location>
        <begin position="7"/>
        <end position="26"/>
    </location>
</feature>
<dbReference type="RefSeq" id="WP_215237152.1">
    <property type="nucleotide sequence ID" value="NZ_CAJRAF010000001.1"/>
</dbReference>
<evidence type="ECO:0000259" key="6">
    <source>
        <dbReference type="Pfam" id="PF04357"/>
    </source>
</evidence>
<dbReference type="InterPro" id="IPR007452">
    <property type="entry name" value="TamB_C"/>
</dbReference>
<dbReference type="GO" id="GO:0005886">
    <property type="term" value="C:plasma membrane"/>
    <property type="evidence" value="ECO:0007669"/>
    <property type="project" value="InterPro"/>
</dbReference>
<organism evidence="7 8">
    <name type="scientific">Dyadobacter helix</name>
    <dbReference type="NCBI Taxonomy" id="2822344"/>
    <lineage>
        <taxon>Bacteria</taxon>
        <taxon>Pseudomonadati</taxon>
        <taxon>Bacteroidota</taxon>
        <taxon>Cytophagia</taxon>
        <taxon>Cytophagales</taxon>
        <taxon>Spirosomataceae</taxon>
        <taxon>Dyadobacter</taxon>
    </lineage>
</organism>
<evidence type="ECO:0000256" key="5">
    <source>
        <dbReference type="SAM" id="Phobius"/>
    </source>
</evidence>
<proteinExistence type="predicted"/>
<reference evidence="7" key="1">
    <citation type="submission" date="2021-04" db="EMBL/GenBank/DDBJ databases">
        <authorList>
            <person name="Rodrigo-Torres L."/>
            <person name="Arahal R. D."/>
            <person name="Lucena T."/>
        </authorList>
    </citation>
    <scope>NUCLEOTIDE SEQUENCE</scope>
    <source>
        <strain evidence="7">CECT 9275</strain>
    </source>
</reference>
<dbReference type="PANTHER" id="PTHR36985:SF1">
    <property type="entry name" value="TRANSLOCATION AND ASSEMBLY MODULE SUBUNIT TAMB"/>
    <property type="match status" value="1"/>
</dbReference>
<keyword evidence="2 5" id="KW-0812">Transmembrane</keyword>